<dbReference type="InterPro" id="IPR051203">
    <property type="entry name" value="Polysaccharide_Synthase-Rel"/>
</dbReference>
<dbReference type="EMBL" id="JAIXNE010000001">
    <property type="protein sequence ID" value="MCA6073403.1"/>
    <property type="molecule type" value="Genomic_DNA"/>
</dbReference>
<evidence type="ECO:0000313" key="5">
    <source>
        <dbReference type="Proteomes" id="UP001139409"/>
    </source>
</evidence>
<feature type="transmembrane region" description="Helical" evidence="2">
    <location>
        <begin position="111"/>
        <end position="131"/>
    </location>
</feature>
<reference evidence="4" key="1">
    <citation type="submission" date="2021-09" db="EMBL/GenBank/DDBJ databases">
        <title>Fulvivirga sp. isolated from coastal sediment.</title>
        <authorList>
            <person name="Yu H."/>
        </authorList>
    </citation>
    <scope>NUCLEOTIDE SEQUENCE</scope>
    <source>
        <strain evidence="4">1062</strain>
    </source>
</reference>
<dbReference type="InterPro" id="IPR036291">
    <property type="entry name" value="NAD(P)-bd_dom_sf"/>
</dbReference>
<dbReference type="CDD" id="cd05237">
    <property type="entry name" value="UDP_invert_4-6DH_SDR_e"/>
    <property type="match status" value="1"/>
</dbReference>
<name>A0A9X1HM73_9BACT</name>
<dbReference type="PANTHER" id="PTHR43318:SF1">
    <property type="entry name" value="POLYSACCHARIDE BIOSYNTHESIS PROTEIN EPSC-RELATED"/>
    <property type="match status" value="1"/>
</dbReference>
<keyword evidence="2" id="KW-0812">Transmembrane</keyword>
<comment type="similarity">
    <text evidence="1">Belongs to the polysaccharide synthase family.</text>
</comment>
<feature type="transmembrane region" description="Helical" evidence="2">
    <location>
        <begin position="53"/>
        <end position="73"/>
    </location>
</feature>
<feature type="transmembrane region" description="Helical" evidence="2">
    <location>
        <begin position="85"/>
        <end position="105"/>
    </location>
</feature>
<organism evidence="4 5">
    <name type="scientific">Fulvivirga sedimenti</name>
    <dbReference type="NCBI Taxonomy" id="2879465"/>
    <lineage>
        <taxon>Bacteria</taxon>
        <taxon>Pseudomonadati</taxon>
        <taxon>Bacteroidota</taxon>
        <taxon>Cytophagia</taxon>
        <taxon>Cytophagales</taxon>
        <taxon>Fulvivirgaceae</taxon>
        <taxon>Fulvivirga</taxon>
    </lineage>
</organism>
<comment type="caution">
    <text evidence="4">The sequence shown here is derived from an EMBL/GenBank/DDBJ whole genome shotgun (WGS) entry which is preliminary data.</text>
</comment>
<evidence type="ECO:0000256" key="2">
    <source>
        <dbReference type="SAM" id="Phobius"/>
    </source>
</evidence>
<evidence type="ECO:0000313" key="4">
    <source>
        <dbReference type="EMBL" id="MCA6073403.1"/>
    </source>
</evidence>
<dbReference type="InterPro" id="IPR003869">
    <property type="entry name" value="Polysac_CapD-like"/>
</dbReference>
<sequence>MITQLILKLRILPRWVIILIDLGLVAFSTLLGYLLRFNFVTEQLVAYNAEIGILVNVLCVMGAILLTRSYAGIVRYTGLRDGVRLFYTLALSVLMVVAVNMIYYSNYQANLIPYSVLLISFLASFLFLYQYRLLIKNIFSYYRKLTSKNRRVIIFGAGQLGIITQQVIDSTPDSDLKVVAFVEDDIRKVGKFINGTQIYSAQDDFELLLNSLNADELIISIDKLSFERKNDIVDLCLKHDIRVRTVPKAEEWMKGDFSFKQIKEINIEDLLGRQSIKLENEEVERQINNKHVCITGAAGSIGSELVRQVFQYNPASVILIDQAESPLYEIEMEISAKKVKNPFHCYVADIRDKDRILEILRKHKPDIIFHAAAYKHVPLMERNPFEAVRCNILGTRNLADAAVELGVKKFVMVSTDKAVNPTNVMGCSKRISEIYVQSLNNHIHAAGEGTMFVTTRFGNVLGSNGSVIPFFKKQIANGGPVTVTHPEITRYFMTISEACQLVLEAGAMGNGGEIFIFDMGKSIKIVDLAKKMIRLSGLELNKDIDIVFTGLRDGEKLYEELLANKENTQPTHHEKIMIATVVQYEYESILRSIASLEKLTNTQRDPYEIVAQMKSIVPEFKSNSSEFQVLDKMINPN</sequence>
<proteinExistence type="inferred from homology"/>
<feature type="domain" description="Polysaccharide biosynthesis protein CapD-like" evidence="3">
    <location>
        <begin position="292"/>
        <end position="579"/>
    </location>
</feature>
<evidence type="ECO:0000256" key="1">
    <source>
        <dbReference type="ARBA" id="ARBA00007430"/>
    </source>
</evidence>
<dbReference type="RefSeq" id="WP_225696521.1">
    <property type="nucleotide sequence ID" value="NZ_JAIXNE010000001.1"/>
</dbReference>
<evidence type="ECO:0000259" key="3">
    <source>
        <dbReference type="Pfam" id="PF02719"/>
    </source>
</evidence>
<dbReference type="InterPro" id="IPR029063">
    <property type="entry name" value="SAM-dependent_MTases_sf"/>
</dbReference>
<dbReference type="AlphaFoldDB" id="A0A9X1HM73"/>
<dbReference type="SUPFAM" id="SSF53335">
    <property type="entry name" value="S-adenosyl-L-methionine-dependent methyltransferases"/>
    <property type="match status" value="1"/>
</dbReference>
<gene>
    <name evidence="4" type="ORF">LDX50_00900</name>
</gene>
<keyword evidence="2" id="KW-1133">Transmembrane helix</keyword>
<feature type="transmembrane region" description="Helical" evidence="2">
    <location>
        <begin position="12"/>
        <end position="33"/>
    </location>
</feature>
<dbReference type="Proteomes" id="UP001139409">
    <property type="component" value="Unassembled WGS sequence"/>
</dbReference>
<keyword evidence="2" id="KW-0472">Membrane</keyword>
<dbReference type="Pfam" id="PF13727">
    <property type="entry name" value="CoA_binding_3"/>
    <property type="match status" value="1"/>
</dbReference>
<dbReference type="Gene3D" id="3.40.50.720">
    <property type="entry name" value="NAD(P)-binding Rossmann-like Domain"/>
    <property type="match status" value="2"/>
</dbReference>
<keyword evidence="5" id="KW-1185">Reference proteome</keyword>
<dbReference type="PANTHER" id="PTHR43318">
    <property type="entry name" value="UDP-N-ACETYLGLUCOSAMINE 4,6-DEHYDRATASE"/>
    <property type="match status" value="1"/>
</dbReference>
<dbReference type="SUPFAM" id="SSF51735">
    <property type="entry name" value="NAD(P)-binding Rossmann-fold domains"/>
    <property type="match status" value="1"/>
</dbReference>
<accession>A0A9X1HM73</accession>
<dbReference type="Pfam" id="PF02719">
    <property type="entry name" value="Polysacc_synt_2"/>
    <property type="match status" value="1"/>
</dbReference>
<protein>
    <submittedName>
        <fullName evidence="4">Polysaccharide biosynthesis protein</fullName>
    </submittedName>
</protein>